<organism evidence="1">
    <name type="scientific">Tolypiocladia glomerulata</name>
    <dbReference type="NCBI Taxonomy" id="860646"/>
    <lineage>
        <taxon>Eukaryota</taxon>
        <taxon>Rhodophyta</taxon>
        <taxon>Florideophyceae</taxon>
        <taxon>Rhodymeniophycidae</taxon>
        <taxon>Ceramiales</taxon>
        <taxon>Rhodomelaceae</taxon>
        <taxon>Polysiphonioideae</taxon>
        <taxon>Tolypiocladia</taxon>
    </lineage>
</organism>
<dbReference type="GeneID" id="33362495"/>
<keyword evidence="1" id="KW-0150">Chloroplast</keyword>
<dbReference type="AlphaFoldDB" id="A0A1Z1MV51"/>
<accession>A0A1Z1MV51</accession>
<name>A0A1Z1MV51_9FLOR</name>
<evidence type="ECO:0000313" key="1">
    <source>
        <dbReference type="EMBL" id="ARW69769.1"/>
    </source>
</evidence>
<geneLocation type="chloroplast" evidence="1"/>
<dbReference type="EMBL" id="MF101467">
    <property type="protein sequence ID" value="ARW69769.1"/>
    <property type="molecule type" value="Genomic_DNA"/>
</dbReference>
<keyword evidence="1" id="KW-0934">Plastid</keyword>
<protein>
    <submittedName>
        <fullName evidence="1">Cytochrome b6-f complex subunit PetP</fullName>
    </submittedName>
</protein>
<proteinExistence type="predicted"/>
<reference evidence="1" key="1">
    <citation type="journal article" date="2017" name="J. Phycol.">
        <title>Analysis of chloroplast genomes and a supermatrix inform reclassification of the Rhodomelaceae (Rhodophyta).</title>
        <authorList>
            <person name="Diaz-Tapia P."/>
            <person name="Maggs C.A."/>
            <person name="West J.A."/>
            <person name="Verbruggen H."/>
        </authorList>
    </citation>
    <scope>NUCLEOTIDE SEQUENCE</scope>
    <source>
        <strain evidence="1">PD1825</strain>
    </source>
</reference>
<gene>
    <name evidence="1" type="primary">petP</name>
</gene>
<sequence length="54" mass="6708">MRIKLIPNKIKKIFKIHEMTKLRKIGYKYISKMNKIQMIELHDKNRLWILIQEV</sequence>
<dbReference type="RefSeq" id="YP_009399950.1">
    <property type="nucleotide sequence ID" value="NC_035299.1"/>
</dbReference>